<keyword evidence="17" id="KW-1185">Reference proteome</keyword>
<dbReference type="eggNOG" id="KOG2379">
    <property type="taxonomic scope" value="Eukaryota"/>
</dbReference>
<evidence type="ECO:0000256" key="6">
    <source>
        <dbReference type="ARBA" id="ARBA00022759"/>
    </source>
</evidence>
<dbReference type="InterPro" id="IPR047416">
    <property type="entry name" value="XPF_nuclease_Mus81"/>
</dbReference>
<comment type="similarity">
    <text evidence="3 13">Belongs to the XPF family.</text>
</comment>
<evidence type="ECO:0000256" key="9">
    <source>
        <dbReference type="ARBA" id="ARBA00022842"/>
    </source>
</evidence>
<dbReference type="Proteomes" id="UP000002630">
    <property type="component" value="Unassembled WGS sequence"/>
</dbReference>
<comment type="cofactor">
    <cofactor evidence="1 13">
        <name>Mg(2+)</name>
        <dbReference type="ChEBI" id="CHEBI:18420"/>
    </cofactor>
</comment>
<evidence type="ECO:0000256" key="1">
    <source>
        <dbReference type="ARBA" id="ARBA00001946"/>
    </source>
</evidence>
<keyword evidence="8 13" id="KW-0378">Hydrolase</keyword>
<dbReference type="Gene3D" id="1.10.150.670">
    <property type="entry name" value="Crossover junction endonuclease EME1, DNA-binding domain"/>
    <property type="match status" value="1"/>
</dbReference>
<dbReference type="EC" id="3.1.22.-" evidence="13"/>
<accession>D7G3W0</accession>
<dbReference type="GO" id="GO:0006308">
    <property type="term" value="P:DNA catabolic process"/>
    <property type="evidence" value="ECO:0007669"/>
    <property type="project" value="UniProtKB-UniRule"/>
</dbReference>
<dbReference type="PANTHER" id="PTHR13451:SF0">
    <property type="entry name" value="CROSSOVER JUNCTION ENDONUCLEASE MUS81"/>
    <property type="match status" value="1"/>
</dbReference>
<feature type="domain" description="ERCC4" evidence="15">
    <location>
        <begin position="112"/>
        <end position="242"/>
    </location>
</feature>
<dbReference type="GO" id="GO:0000712">
    <property type="term" value="P:resolution of meiotic recombination intermediates"/>
    <property type="evidence" value="ECO:0007669"/>
    <property type="project" value="TreeGrafter"/>
</dbReference>
<evidence type="ECO:0000256" key="10">
    <source>
        <dbReference type="ARBA" id="ARBA00023172"/>
    </source>
</evidence>
<feature type="region of interest" description="Disordered" evidence="14">
    <location>
        <begin position="1"/>
        <end position="75"/>
    </location>
</feature>
<dbReference type="GO" id="GO:0048257">
    <property type="term" value="F:3'-flap endonuclease activity"/>
    <property type="evidence" value="ECO:0007669"/>
    <property type="project" value="TreeGrafter"/>
</dbReference>
<dbReference type="GO" id="GO:0000727">
    <property type="term" value="P:double-strand break repair via break-induced replication"/>
    <property type="evidence" value="ECO:0007669"/>
    <property type="project" value="UniProtKB-UniRule"/>
</dbReference>
<feature type="compositionally biased region" description="Low complexity" evidence="14">
    <location>
        <begin position="37"/>
        <end position="54"/>
    </location>
</feature>
<dbReference type="CDD" id="cd20074">
    <property type="entry name" value="XPF_nuclease_Mus81"/>
    <property type="match status" value="1"/>
</dbReference>
<dbReference type="EMBL" id="FN649760">
    <property type="protein sequence ID" value="CBJ33637.1"/>
    <property type="molecule type" value="Genomic_DNA"/>
</dbReference>
<dbReference type="GO" id="GO:0046872">
    <property type="term" value="F:metal ion binding"/>
    <property type="evidence" value="ECO:0007669"/>
    <property type="project" value="UniProtKB-UniRule"/>
</dbReference>
<dbReference type="InParanoid" id="D7G3W0"/>
<keyword evidence="12 13" id="KW-0539">Nucleus</keyword>
<evidence type="ECO:0000256" key="7">
    <source>
        <dbReference type="ARBA" id="ARBA00022763"/>
    </source>
</evidence>
<name>D7G3W0_ECTSI</name>
<gene>
    <name evidence="16" type="ORF">Esi_0533_0015</name>
</gene>
<comment type="subcellular location">
    <subcellularLocation>
        <location evidence="2 13">Nucleus</location>
    </subcellularLocation>
</comment>
<dbReference type="InterPro" id="IPR042530">
    <property type="entry name" value="EME1/EME2_C"/>
</dbReference>
<dbReference type="SUPFAM" id="SSF52980">
    <property type="entry name" value="Restriction endonuclease-like"/>
    <property type="match status" value="1"/>
</dbReference>
<dbReference type="PANTHER" id="PTHR13451">
    <property type="entry name" value="CLASS II CROSSOVER JUNCTION ENDONUCLEASE MUS81"/>
    <property type="match status" value="1"/>
</dbReference>
<comment type="function">
    <text evidence="13">Interacts with EME1 to form a DNA structure-specific endonuclease with substrate preference for branched DNA structures with a 5'-end at the branch nick. Typical substrates include 3'-flap structures, D-loops, replication forks and nicked Holliday junctions. May be required in mitosis for the processing of stalled or collapsed replication fork intermediates. May be required in meiosis for the repair of meiosis-specific double strand breaks subsequent to single-end invasion (SEI).</text>
</comment>
<keyword evidence="10 13" id="KW-0233">DNA recombination</keyword>
<evidence type="ECO:0000313" key="17">
    <source>
        <dbReference type="Proteomes" id="UP000002630"/>
    </source>
</evidence>
<keyword evidence="9 13" id="KW-0460">Magnesium</keyword>
<evidence type="ECO:0000256" key="3">
    <source>
        <dbReference type="ARBA" id="ARBA00010015"/>
    </source>
</evidence>
<reference evidence="16 17" key="1">
    <citation type="journal article" date="2010" name="Nature">
        <title>The Ectocarpus genome and the independent evolution of multicellularity in brown algae.</title>
        <authorList>
            <person name="Cock J.M."/>
            <person name="Sterck L."/>
            <person name="Rouze P."/>
            <person name="Scornet D."/>
            <person name="Allen A.E."/>
            <person name="Amoutzias G."/>
            <person name="Anthouard V."/>
            <person name="Artiguenave F."/>
            <person name="Aury J.M."/>
            <person name="Badger J.H."/>
            <person name="Beszteri B."/>
            <person name="Billiau K."/>
            <person name="Bonnet E."/>
            <person name="Bothwell J.H."/>
            <person name="Bowler C."/>
            <person name="Boyen C."/>
            <person name="Brownlee C."/>
            <person name="Carrano C.J."/>
            <person name="Charrier B."/>
            <person name="Cho G.Y."/>
            <person name="Coelho S.M."/>
            <person name="Collen J."/>
            <person name="Corre E."/>
            <person name="Da Silva C."/>
            <person name="Delage L."/>
            <person name="Delaroque N."/>
            <person name="Dittami S.M."/>
            <person name="Doulbeau S."/>
            <person name="Elias M."/>
            <person name="Farnham G."/>
            <person name="Gachon C.M."/>
            <person name="Gschloessl B."/>
            <person name="Heesch S."/>
            <person name="Jabbari K."/>
            <person name="Jubin C."/>
            <person name="Kawai H."/>
            <person name="Kimura K."/>
            <person name="Kloareg B."/>
            <person name="Kupper F.C."/>
            <person name="Lang D."/>
            <person name="Le Bail A."/>
            <person name="Leblanc C."/>
            <person name="Lerouge P."/>
            <person name="Lohr M."/>
            <person name="Lopez P.J."/>
            <person name="Martens C."/>
            <person name="Maumus F."/>
            <person name="Michel G."/>
            <person name="Miranda-Saavedra D."/>
            <person name="Morales J."/>
            <person name="Moreau H."/>
            <person name="Motomura T."/>
            <person name="Nagasato C."/>
            <person name="Napoli C.A."/>
            <person name="Nelson D.R."/>
            <person name="Nyvall-Collen P."/>
            <person name="Peters A.F."/>
            <person name="Pommier C."/>
            <person name="Potin P."/>
            <person name="Poulain J."/>
            <person name="Quesneville H."/>
            <person name="Read B."/>
            <person name="Rensing S.A."/>
            <person name="Ritter A."/>
            <person name="Rousvoal S."/>
            <person name="Samanta M."/>
            <person name="Samson G."/>
            <person name="Schroeder D.C."/>
            <person name="Segurens B."/>
            <person name="Strittmatter M."/>
            <person name="Tonon T."/>
            <person name="Tregear J.W."/>
            <person name="Valentin K."/>
            <person name="von Dassow P."/>
            <person name="Yamagishi T."/>
            <person name="Van de Peer Y."/>
            <person name="Wincker P."/>
        </authorList>
    </citation>
    <scope>NUCLEOTIDE SEQUENCE [LARGE SCALE GENOMIC DNA]</scope>
    <source>
        <strain evidence="17">Ec32 / CCAP1310/4</strain>
    </source>
</reference>
<evidence type="ECO:0000256" key="14">
    <source>
        <dbReference type="SAM" id="MobiDB-lite"/>
    </source>
</evidence>
<evidence type="ECO:0000259" key="15">
    <source>
        <dbReference type="SMART" id="SM00891"/>
    </source>
</evidence>
<evidence type="ECO:0000256" key="4">
    <source>
        <dbReference type="ARBA" id="ARBA00022722"/>
    </source>
</evidence>
<comment type="subunit">
    <text evidence="13">Interacts with EME1.</text>
</comment>
<evidence type="ECO:0000256" key="5">
    <source>
        <dbReference type="ARBA" id="ARBA00022723"/>
    </source>
</evidence>
<dbReference type="AlphaFoldDB" id="D7G3W0"/>
<keyword evidence="6 13" id="KW-0255">Endonuclease</keyword>
<dbReference type="GO" id="GO:0008821">
    <property type="term" value="F:crossover junction DNA endonuclease activity"/>
    <property type="evidence" value="ECO:0007669"/>
    <property type="project" value="UniProtKB-UniRule"/>
</dbReference>
<dbReference type="GO" id="GO:0003677">
    <property type="term" value="F:DNA binding"/>
    <property type="evidence" value="ECO:0007669"/>
    <property type="project" value="UniProtKB-UniRule"/>
</dbReference>
<evidence type="ECO:0000256" key="11">
    <source>
        <dbReference type="ARBA" id="ARBA00023204"/>
    </source>
</evidence>
<dbReference type="STRING" id="2880.D7G3W0"/>
<evidence type="ECO:0000256" key="13">
    <source>
        <dbReference type="RuleBase" id="RU369042"/>
    </source>
</evidence>
<evidence type="ECO:0000256" key="12">
    <source>
        <dbReference type="ARBA" id="ARBA00023242"/>
    </source>
</evidence>
<dbReference type="GO" id="GO:0005634">
    <property type="term" value="C:nucleus"/>
    <property type="evidence" value="ECO:0007669"/>
    <property type="project" value="UniProtKB-SubCell"/>
</dbReference>
<proteinExistence type="inferred from homology"/>
<evidence type="ECO:0000256" key="8">
    <source>
        <dbReference type="ARBA" id="ARBA00022801"/>
    </source>
</evidence>
<protein>
    <recommendedName>
        <fullName evidence="13">Crossover junction endonuclease MUS81</fullName>
        <ecNumber evidence="13">3.1.22.-</ecNumber>
    </recommendedName>
</protein>
<dbReference type="SMART" id="SM00891">
    <property type="entry name" value="ERCC4"/>
    <property type="match status" value="1"/>
</dbReference>
<keyword evidence="7 13" id="KW-0227">DNA damage</keyword>
<dbReference type="Pfam" id="PF02732">
    <property type="entry name" value="ERCC4"/>
    <property type="match status" value="1"/>
</dbReference>
<dbReference type="InterPro" id="IPR033309">
    <property type="entry name" value="Mus81"/>
</dbReference>
<keyword evidence="11 13" id="KW-0234">DNA repair</keyword>
<keyword evidence="4 13" id="KW-0540">Nuclease</keyword>
<keyword evidence="5 13" id="KW-0479">Metal-binding</keyword>
<dbReference type="OrthoDB" id="5963188at2759"/>
<organism evidence="16 17">
    <name type="scientific">Ectocarpus siliculosus</name>
    <name type="common">Brown alga</name>
    <name type="synonym">Conferva siliculosa</name>
    <dbReference type="NCBI Taxonomy" id="2880"/>
    <lineage>
        <taxon>Eukaryota</taxon>
        <taxon>Sar</taxon>
        <taxon>Stramenopiles</taxon>
        <taxon>Ochrophyta</taxon>
        <taxon>PX clade</taxon>
        <taxon>Phaeophyceae</taxon>
        <taxon>Ectocarpales</taxon>
        <taxon>Ectocarpaceae</taxon>
        <taxon>Ectocarpus</taxon>
    </lineage>
</organism>
<dbReference type="GO" id="GO:0048476">
    <property type="term" value="C:Holliday junction resolvase complex"/>
    <property type="evidence" value="ECO:0007669"/>
    <property type="project" value="UniProtKB-UniRule"/>
</dbReference>
<dbReference type="InterPro" id="IPR006166">
    <property type="entry name" value="ERCC4_domain"/>
</dbReference>
<evidence type="ECO:0000313" key="16">
    <source>
        <dbReference type="EMBL" id="CBJ33637.1"/>
    </source>
</evidence>
<sequence length="416" mass="45646">MLQGRGQEKHAKRAKLYEMSSPGPPRLCDRAGTSGMLLAALQQCGQQQGGSKSAASREKSEPTPPASTAAARGADELGSIDNDWMSLTSRPRELDAGALSGKDRMVDAFDLVLIVDLGEQRDKVRAPIRDKLERFLSQLSPRRAGLAAASPTGVVGLEMQVARLQTGDFAWAWRRRRSGSRGTDLLTGPSEELLLLDCLVERKKEDDIINSVEGLAGRYRAQKRRMSLCGLSRLIYLLEGKLEGHVAYKSSVDKTKTMRTMETDTLAEGFAIKRVDNVEETAAFLLSLSLQLMASQGAETIQEYCSNPSRPKVSFGEWSTAMKPKRLEPRTVTMEFARCLLMVNGVSAEGARVIAREFPTPMRFIEALRQCSSPEEQKSLVQKLKLADGGKKGSCRTVNEPTARKLVALFADKPQA</sequence>
<dbReference type="Gene3D" id="3.40.50.10130">
    <property type="match status" value="1"/>
</dbReference>
<dbReference type="InterPro" id="IPR011335">
    <property type="entry name" value="Restrct_endonuc-II-like"/>
</dbReference>
<evidence type="ECO:0000256" key="2">
    <source>
        <dbReference type="ARBA" id="ARBA00004123"/>
    </source>
</evidence>
<dbReference type="GO" id="GO:0031573">
    <property type="term" value="P:mitotic intra-S DNA damage checkpoint signaling"/>
    <property type="evidence" value="ECO:0007669"/>
    <property type="project" value="TreeGrafter"/>
</dbReference>